<dbReference type="Proteomes" id="UP001162030">
    <property type="component" value="Chromosome"/>
</dbReference>
<evidence type="ECO:0000256" key="6">
    <source>
        <dbReference type="HAMAP-Rule" id="MF_01871"/>
    </source>
</evidence>
<dbReference type="EMBL" id="OX458333">
    <property type="protein sequence ID" value="CAI8744161.1"/>
    <property type="molecule type" value="Genomic_DNA"/>
</dbReference>
<evidence type="ECO:0000313" key="7">
    <source>
        <dbReference type="EMBL" id="CAI8744161.1"/>
    </source>
</evidence>
<dbReference type="Pfam" id="PF10070">
    <property type="entry name" value="DabA"/>
    <property type="match status" value="1"/>
</dbReference>
<proteinExistence type="inferred from homology"/>
<sequence length="1106" mass="124062">MLSPKSKATRPDIRRRLQEAVDHLDHILPGQAPIMNFVHHNTLHGFQHLPFQEALEAVEQLTGIRGYLPEEEFRKFYSQGRILDEDLAAAFAESPQLKGDEVLLRVGDRTILRKDVYRIAMVYGVDAVTPSQLNWLIEEMGVLDRFQSDIPPDARRLLMDSVKRVTGNSEALQESTLIRELWNATLRVLGLDQTAPHPEDLTDLTVRQAESLLSESGLSSTGAKSSTTLARQKMKAEARALSDTLFADVGHGISLRGLLLTLTGRDVLDTVRPILIRFCASHLDEGLAAWHAADRSEGLYSAWRRSAPYDFSLGLSDFPDWREVVSALPELAVDAVHAELVRIGLPEDRWETYLERIALEIPGWSGMINWRQHHPDYEANREAPASLMDYLAIRLVLDRIVIEGLCQETWGIAGTWPSLHAYFERNPPELLVRHALFNGNLPEYLADAAQQLVAESRPGNFDRDRWWSVADMISTWKHSSLAEKPHRLTIHDSGWRLFRLAQHLGLSGHDVGSLSLQSCEALLAAASELSSSTRGFIWLTAYERRYRERLFNALVNNRKLKPSKPQDKRPTAQVVFCMDEREEAFRRHLEELDPSIETLGTAGFFGIAMYWRGLHDEKPIPLCPVVVTPNHEVREAVRPSYESISRHGDRTRHLLHRFEQIFHSELRRNLLSSAVLTDLLAPFMMAVLSGIVWAPYAFKKLVGRLFNKLLPTVPTYPEITASSKSKSHEHPQLGFTDEEQADRIFALLRSIGLTSGFAPIVVWVGHGSTSLNNPHEAAHDCGACGGKRGGPNARVAAAMANRPEVRELLRQKGIAIPDDTWFVGAQHDTCNELLTWYDLEAIPGRFQPEFHRLKQTLETARAYSAHERCRRLANLTSPDFPPMAALKHVVERSADYSQVRPEYGHASNAAAVIGRRSITRGLFLDRRVFLISYDPTQDSVGSTLESILLAAAPVGAGINLEYYFSTVNNDRFGCGTKIPHNITGLFGVMEGAFSDLRTGLPKQMIEIHEAMRLQIVVEHRTEVLAAIYERQPALQELIGNGWVLLSAIDPDSGEISMFVPGRGFVPWNQELEPLPVVERSTDWYVGHTEALPPALIQQTSAGVSYA</sequence>
<evidence type="ECO:0000313" key="8">
    <source>
        <dbReference type="Proteomes" id="UP001162030"/>
    </source>
</evidence>
<evidence type="ECO:0000256" key="3">
    <source>
        <dbReference type="ARBA" id="ARBA00022723"/>
    </source>
</evidence>
<keyword evidence="2 6" id="KW-1003">Cell membrane</keyword>
<accession>A0ABM9HX19</accession>
<evidence type="ECO:0000256" key="1">
    <source>
        <dbReference type="ARBA" id="ARBA00022448"/>
    </source>
</evidence>
<dbReference type="HAMAP" id="MF_01871">
    <property type="entry name" value="DabA"/>
    <property type="match status" value="1"/>
</dbReference>
<comment type="cofactor">
    <cofactor evidence="6">
        <name>Zn(2+)</name>
        <dbReference type="ChEBI" id="CHEBI:29105"/>
    </cofactor>
</comment>
<keyword evidence="3 6" id="KW-0479">Metal-binding</keyword>
<evidence type="ECO:0000256" key="2">
    <source>
        <dbReference type="ARBA" id="ARBA00022475"/>
    </source>
</evidence>
<evidence type="ECO:0000256" key="4">
    <source>
        <dbReference type="ARBA" id="ARBA00022833"/>
    </source>
</evidence>
<feature type="binding site" evidence="6">
    <location>
        <position position="766"/>
    </location>
    <ligand>
        <name>Zn(2+)</name>
        <dbReference type="ChEBI" id="CHEBI:29105"/>
    </ligand>
</feature>
<feature type="binding site" evidence="6">
    <location>
        <position position="781"/>
    </location>
    <ligand>
        <name>Zn(2+)</name>
        <dbReference type="ChEBI" id="CHEBI:29105"/>
    </ligand>
</feature>
<comment type="subunit">
    <text evidence="6">Forms a complex with DabB.</text>
</comment>
<organism evidence="7 8">
    <name type="scientific">Methylocaldum szegediense</name>
    <dbReference type="NCBI Taxonomy" id="73780"/>
    <lineage>
        <taxon>Bacteria</taxon>
        <taxon>Pseudomonadati</taxon>
        <taxon>Pseudomonadota</taxon>
        <taxon>Gammaproteobacteria</taxon>
        <taxon>Methylococcales</taxon>
        <taxon>Methylococcaceae</taxon>
        <taxon>Methylocaldum</taxon>
    </lineage>
</organism>
<evidence type="ECO:0000256" key="5">
    <source>
        <dbReference type="ARBA" id="ARBA00023136"/>
    </source>
</evidence>
<comment type="function">
    <text evidence="6">Part of an energy-coupled inorganic carbon pump.</text>
</comment>
<dbReference type="PANTHER" id="PTHR38344">
    <property type="entry name" value="UPF0753 PROTEIN AQ_863"/>
    <property type="match status" value="1"/>
</dbReference>
<feature type="binding site" evidence="6">
    <location>
        <position position="579"/>
    </location>
    <ligand>
        <name>Zn(2+)</name>
        <dbReference type="ChEBI" id="CHEBI:29105"/>
    </ligand>
</feature>
<name>A0ABM9HX19_9GAMM</name>
<keyword evidence="5 6" id="KW-0472">Membrane</keyword>
<keyword evidence="4 6" id="KW-0862">Zinc</keyword>
<dbReference type="PANTHER" id="PTHR38344:SF1">
    <property type="entry name" value="INORGANIC CARBON TRANSPORTER SUBUNIT DABA-RELATED"/>
    <property type="match status" value="1"/>
</dbReference>
<reference evidence="7 8" key="1">
    <citation type="submission" date="2023-03" db="EMBL/GenBank/DDBJ databases">
        <authorList>
            <person name="Pearce D."/>
        </authorList>
    </citation>
    <scope>NUCLEOTIDE SEQUENCE [LARGE SCALE GENOMIC DNA]</scope>
    <source>
        <strain evidence="7">Msz</strain>
    </source>
</reference>
<gene>
    <name evidence="6" type="primary">dabA</name>
    <name evidence="7" type="ORF">MSZNOR_0525</name>
</gene>
<feature type="binding site" evidence="6">
    <location>
        <position position="577"/>
    </location>
    <ligand>
        <name>Zn(2+)</name>
        <dbReference type="ChEBI" id="CHEBI:29105"/>
    </ligand>
</feature>
<protein>
    <recommendedName>
        <fullName evidence="6">Probable inorganic carbon transporter subunit DabA</fullName>
    </recommendedName>
</protein>
<dbReference type="InterPro" id="IPR018752">
    <property type="entry name" value="DabA"/>
</dbReference>
<comment type="similarity">
    <text evidence="6">Belongs to the inorganic carbon transporter (TC 9.A.2) DabA family.</text>
</comment>
<comment type="subcellular location">
    <subcellularLocation>
        <location evidence="6">Cell membrane</location>
        <topology evidence="6">Peripheral membrane protein</topology>
    </subcellularLocation>
</comment>
<keyword evidence="8" id="KW-1185">Reference proteome</keyword>
<keyword evidence="1 6" id="KW-0813">Transport</keyword>